<feature type="transmembrane region" description="Helical" evidence="1">
    <location>
        <begin position="211"/>
        <end position="232"/>
    </location>
</feature>
<evidence type="ECO:0000256" key="1">
    <source>
        <dbReference type="SAM" id="Phobius"/>
    </source>
</evidence>
<name>A0ABS7U2Z4_9BACT</name>
<keyword evidence="1" id="KW-1133">Transmembrane helix</keyword>
<sequence>MALLACVAALGPADVAAAAAPAAGDRAAAEALFDEARALVEAGDFAAGCPKFAASMKLYAATSTALNLARCHEHAGELVAARDAYHQALAHNGETRGARRRKGLEALANDGIAALAPRLPRLRVVVEGAPARLAVTRDGQPLPADALGQAQPVDPGSHEIHASAPGHQPVRRVVELAEGETETVTLQLAPIRPADPAAEPRGKPRRRAVPAWAWATGALGLGLAGASVYFLVDDLAAIDALKTHCRDVPGGTYCDPDYEFAADNARKNRDLGLFIGLGSAGLVAITAAVVGIVRASPAKQKPARRAAAGPWLAPGGGGLNIGGRF</sequence>
<comment type="caution">
    <text evidence="3">The sequence shown here is derived from an EMBL/GenBank/DDBJ whole genome shotgun (WGS) entry which is preliminary data.</text>
</comment>
<keyword evidence="4" id="KW-1185">Reference proteome</keyword>
<proteinExistence type="predicted"/>
<keyword evidence="2" id="KW-0732">Signal</keyword>
<dbReference type="RefSeq" id="WP_224196410.1">
    <property type="nucleotide sequence ID" value="NZ_JAIRAU010000049.1"/>
</dbReference>
<evidence type="ECO:0000256" key="2">
    <source>
        <dbReference type="SAM" id="SignalP"/>
    </source>
</evidence>
<gene>
    <name evidence="3" type="ORF">K7C98_36050</name>
</gene>
<keyword evidence="1" id="KW-0812">Transmembrane</keyword>
<accession>A0ABS7U2Z4</accession>
<keyword evidence="1" id="KW-0472">Membrane</keyword>
<organism evidence="3 4">
    <name type="scientific">Nannocystis pusilla</name>
    <dbReference type="NCBI Taxonomy" id="889268"/>
    <lineage>
        <taxon>Bacteria</taxon>
        <taxon>Pseudomonadati</taxon>
        <taxon>Myxococcota</taxon>
        <taxon>Polyangia</taxon>
        <taxon>Nannocystales</taxon>
        <taxon>Nannocystaceae</taxon>
        <taxon>Nannocystis</taxon>
    </lineage>
</organism>
<evidence type="ECO:0000313" key="4">
    <source>
        <dbReference type="Proteomes" id="UP001139031"/>
    </source>
</evidence>
<dbReference type="EMBL" id="JAIRAU010000049">
    <property type="protein sequence ID" value="MBZ5714676.1"/>
    <property type="molecule type" value="Genomic_DNA"/>
</dbReference>
<feature type="signal peptide" evidence="2">
    <location>
        <begin position="1"/>
        <end position="18"/>
    </location>
</feature>
<feature type="chain" id="PRO_5045522360" evidence="2">
    <location>
        <begin position="19"/>
        <end position="325"/>
    </location>
</feature>
<protein>
    <submittedName>
        <fullName evidence="3">Carboxypeptidase-like regulatory domain-containing protein</fullName>
    </submittedName>
</protein>
<feature type="transmembrane region" description="Helical" evidence="1">
    <location>
        <begin position="271"/>
        <end position="293"/>
    </location>
</feature>
<dbReference type="Proteomes" id="UP001139031">
    <property type="component" value="Unassembled WGS sequence"/>
</dbReference>
<reference evidence="3" key="1">
    <citation type="submission" date="2021-08" db="EMBL/GenBank/DDBJ databases">
        <authorList>
            <person name="Stevens D.C."/>
        </authorList>
    </citation>
    <scope>NUCLEOTIDE SEQUENCE</scope>
    <source>
        <strain evidence="3">DSM 53165</strain>
    </source>
</reference>
<evidence type="ECO:0000313" key="3">
    <source>
        <dbReference type="EMBL" id="MBZ5714676.1"/>
    </source>
</evidence>